<feature type="domain" description="HNH" evidence="1">
    <location>
        <begin position="170"/>
        <end position="226"/>
    </location>
</feature>
<evidence type="ECO:0000313" key="3">
    <source>
        <dbReference type="Proteomes" id="UP001501456"/>
    </source>
</evidence>
<dbReference type="InterPro" id="IPR003615">
    <property type="entry name" value="HNH_nuc"/>
</dbReference>
<proteinExistence type="predicted"/>
<keyword evidence="3" id="KW-1185">Reference proteome</keyword>
<gene>
    <name evidence="2" type="ORF">GCM10022271_26600</name>
</gene>
<sequence length="248" mass="28411">MGKITNEQIHKAFEVGKKIYLNQMSLNEGTESLTNMGMKKSSGLDYIYAYSNLIQGKLFTRTINSYGTEYYLERIYNENGVSGLKTALLSLYQHIEYYEETSGASVKTGRKIYQKFYELVKDDFGETVFPDEVDSDQKYSEGKTRQVTVNSYERNQIARQECIEHFGLNCQVCDFNFEQKFGDLGKNFIHVHHIIDIASIGKEYSVNPKTDLIPVCPNCHAMLHKQKPAYSISELKKIIKESTNGNNV</sequence>
<dbReference type="Proteomes" id="UP001501456">
    <property type="component" value="Unassembled WGS sequence"/>
</dbReference>
<dbReference type="CDD" id="cd00085">
    <property type="entry name" value="HNHc"/>
    <property type="match status" value="1"/>
</dbReference>
<accession>A0ABP7HH54</accession>
<reference evidence="3" key="1">
    <citation type="journal article" date="2019" name="Int. J. Syst. Evol. Microbiol.">
        <title>The Global Catalogue of Microorganisms (GCM) 10K type strain sequencing project: providing services to taxonomists for standard genome sequencing and annotation.</title>
        <authorList>
            <consortium name="The Broad Institute Genomics Platform"/>
            <consortium name="The Broad Institute Genome Sequencing Center for Infectious Disease"/>
            <person name="Wu L."/>
            <person name="Ma J."/>
        </authorList>
    </citation>
    <scope>NUCLEOTIDE SEQUENCE [LARGE SCALE GENOMIC DNA]</scope>
    <source>
        <strain evidence="3">JCM 17525</strain>
    </source>
</reference>
<dbReference type="RefSeq" id="WP_344731115.1">
    <property type="nucleotide sequence ID" value="NZ_BAABBI010000012.1"/>
</dbReference>
<dbReference type="Gene3D" id="1.10.30.50">
    <property type="match status" value="1"/>
</dbReference>
<dbReference type="EMBL" id="BAABBI010000012">
    <property type="protein sequence ID" value="GAA3793112.1"/>
    <property type="molecule type" value="Genomic_DNA"/>
</dbReference>
<evidence type="ECO:0000259" key="1">
    <source>
        <dbReference type="Pfam" id="PF01844"/>
    </source>
</evidence>
<protein>
    <recommendedName>
        <fullName evidence="1">HNH domain-containing protein</fullName>
    </recommendedName>
</protein>
<name>A0ABP7HH54_9FLAO</name>
<evidence type="ECO:0000313" key="2">
    <source>
        <dbReference type="EMBL" id="GAA3793112.1"/>
    </source>
</evidence>
<dbReference type="Pfam" id="PF01844">
    <property type="entry name" value="HNH"/>
    <property type="match status" value="1"/>
</dbReference>
<organism evidence="2 3">
    <name type="scientific">Corallibacter vietnamensis</name>
    <dbReference type="NCBI Taxonomy" id="904130"/>
    <lineage>
        <taxon>Bacteria</taxon>
        <taxon>Pseudomonadati</taxon>
        <taxon>Bacteroidota</taxon>
        <taxon>Flavobacteriia</taxon>
        <taxon>Flavobacteriales</taxon>
        <taxon>Flavobacteriaceae</taxon>
        <taxon>Corallibacter</taxon>
    </lineage>
</organism>
<comment type="caution">
    <text evidence="2">The sequence shown here is derived from an EMBL/GenBank/DDBJ whole genome shotgun (WGS) entry which is preliminary data.</text>
</comment>
<dbReference type="InterPro" id="IPR002711">
    <property type="entry name" value="HNH"/>
</dbReference>